<dbReference type="InterPro" id="IPR000863">
    <property type="entry name" value="Sulfotransferase_dom"/>
</dbReference>
<protein>
    <recommendedName>
        <fullName evidence="3">Sulfotransferase domain-containing protein</fullName>
    </recommendedName>
</protein>
<dbReference type="GO" id="GO:0008146">
    <property type="term" value="F:sulfotransferase activity"/>
    <property type="evidence" value="ECO:0007669"/>
    <property type="project" value="InterPro"/>
</dbReference>
<reference evidence="4 5" key="1">
    <citation type="journal article" date="2023" name="Arcadia Sci">
        <title>De novo assembly of a long-read Amblyomma americanum tick genome.</title>
        <authorList>
            <person name="Chou S."/>
            <person name="Poskanzer K.E."/>
            <person name="Rollins M."/>
            <person name="Thuy-Boun P.S."/>
        </authorList>
    </citation>
    <scope>NUCLEOTIDE SEQUENCE [LARGE SCALE GENOMIC DNA]</scope>
    <source>
        <strain evidence="4">F_SG_1</strain>
        <tissue evidence="4">Salivary glands</tissue>
    </source>
</reference>
<dbReference type="InterPro" id="IPR027417">
    <property type="entry name" value="P-loop_NTPase"/>
</dbReference>
<feature type="domain" description="Sulfotransferase" evidence="3">
    <location>
        <begin position="163"/>
        <end position="230"/>
    </location>
</feature>
<proteinExistence type="inferred from homology"/>
<dbReference type="SUPFAM" id="SSF52540">
    <property type="entry name" value="P-loop containing nucleoside triphosphate hydrolases"/>
    <property type="match status" value="1"/>
</dbReference>
<gene>
    <name evidence="4" type="ORF">V5799_033071</name>
</gene>
<accession>A0AAQ4DPD0</accession>
<organism evidence="4 5">
    <name type="scientific">Amblyomma americanum</name>
    <name type="common">Lone star tick</name>
    <dbReference type="NCBI Taxonomy" id="6943"/>
    <lineage>
        <taxon>Eukaryota</taxon>
        <taxon>Metazoa</taxon>
        <taxon>Ecdysozoa</taxon>
        <taxon>Arthropoda</taxon>
        <taxon>Chelicerata</taxon>
        <taxon>Arachnida</taxon>
        <taxon>Acari</taxon>
        <taxon>Parasitiformes</taxon>
        <taxon>Ixodida</taxon>
        <taxon>Ixodoidea</taxon>
        <taxon>Ixodidae</taxon>
        <taxon>Amblyomminae</taxon>
        <taxon>Amblyomma</taxon>
    </lineage>
</organism>
<name>A0AAQ4DPD0_AMBAM</name>
<keyword evidence="5" id="KW-1185">Reference proteome</keyword>
<evidence type="ECO:0000256" key="2">
    <source>
        <dbReference type="ARBA" id="ARBA00022679"/>
    </source>
</evidence>
<dbReference type="EMBL" id="JARKHS020028391">
    <property type="protein sequence ID" value="KAK8764320.1"/>
    <property type="molecule type" value="Genomic_DNA"/>
</dbReference>
<evidence type="ECO:0000259" key="3">
    <source>
        <dbReference type="Pfam" id="PF00685"/>
    </source>
</evidence>
<evidence type="ECO:0000256" key="1">
    <source>
        <dbReference type="ARBA" id="ARBA00005771"/>
    </source>
</evidence>
<sequence>MCPFIDLTGAEAAENPSRTGSIVTHLPMSVFQPVEHAKYIYVARNPYDCAVSYYHFIKGITPKTVTDVSFERFLSMFVDGKVVYGDYFDHLIPWYERRHDANVLFITYEELKKDTREQVLKIGDFLGEKHGTALRQHEGLLDRVIEACSLEKMRVLLKDKPQDRIRKLVETAEEKSQSSELLKNLPEPEAEMHEGVGFVRKGIVGDWKNHFTPEQIERTKAWIAKKTQGSDVMTLWNDCGLP</sequence>
<dbReference type="PANTHER" id="PTHR11783">
    <property type="entry name" value="SULFOTRANSFERASE SULT"/>
    <property type="match status" value="1"/>
</dbReference>
<feature type="domain" description="Sulfotransferase" evidence="3">
    <location>
        <begin position="11"/>
        <end position="154"/>
    </location>
</feature>
<dbReference type="AlphaFoldDB" id="A0AAQ4DPD0"/>
<evidence type="ECO:0000313" key="4">
    <source>
        <dbReference type="EMBL" id="KAK8764320.1"/>
    </source>
</evidence>
<keyword evidence="2" id="KW-0808">Transferase</keyword>
<dbReference type="Pfam" id="PF00685">
    <property type="entry name" value="Sulfotransfer_1"/>
    <property type="match status" value="2"/>
</dbReference>
<comment type="caution">
    <text evidence="4">The sequence shown here is derived from an EMBL/GenBank/DDBJ whole genome shotgun (WGS) entry which is preliminary data.</text>
</comment>
<comment type="similarity">
    <text evidence="1">Belongs to the sulfotransferase 1 family.</text>
</comment>
<evidence type="ECO:0000313" key="5">
    <source>
        <dbReference type="Proteomes" id="UP001321473"/>
    </source>
</evidence>
<dbReference type="Gene3D" id="3.40.50.300">
    <property type="entry name" value="P-loop containing nucleotide triphosphate hydrolases"/>
    <property type="match status" value="1"/>
</dbReference>
<dbReference type="Proteomes" id="UP001321473">
    <property type="component" value="Unassembled WGS sequence"/>
</dbReference>